<accession>A0AAW1I1V3</accession>
<protein>
    <submittedName>
        <fullName evidence="2">Uncharacterized protein</fullName>
    </submittedName>
</protein>
<feature type="region of interest" description="Disordered" evidence="1">
    <location>
        <begin position="1"/>
        <end position="21"/>
    </location>
</feature>
<feature type="region of interest" description="Disordered" evidence="1">
    <location>
        <begin position="922"/>
        <end position="944"/>
    </location>
</feature>
<sequence length="1225" mass="135464">MKKPTINVDDSSRVNPSSSTLISQEYPSNNVVNGFLLELKPASRLKLAIEALGDRFFNTGGIGRIDVDEKDFGITAGHPDAVHGRLWLKGSHLGIFYCSKPILGLLVFLNEISEIFAHGHDDDSVIIAHVENSSEMSFSFGEDPTKAFTIPVVRNIYLIPERPIVVILSEAAIPSYDMDTMVEQLSQSGERKLVSIDILAKATMFVGKDKTPGLSSDNEDTGFNVTRALGGAGYIHRAWLYWPYPEVLKKAIRLCHAFRVCFTSVPQNRVMFRFPLQELGDLIFLKEADEMTPLLEVHQLELQKRPFTVENPDACSESFWKNPPEITETSWEKPPEITETFVETPPAISDTTPKKQPVLSETTKPSVEPPTAISDTSLEKQPVLSETSLENPAATSETSLENPPEITETYVETSTVISDTSLGKQPVLSEISLEKPLEITETSLESLTPLSDTSVEKQLVLSDTSPENPPVLSETSPENPPEITETSLDHPPAILDTPVEKQPILSGTSLEKPPALSETSLENAPEITENYLDHSPAISDTSVEKQPVVSEMSLEKPLNNEENGFRFKLEPGQRLKLAIEALCDPEFNPPGIGRIDVDGKGFGVTVGTPKDVHGHLWLKGKNLGNFECSKPMVGKLVDLRKFSGNLVADEKDTVIVAHIDGSNEISFSFGEPTRALTIEVLENTIEIPEFPHVAIFCEASIPSHDVDTLIEQLFEDETPRRVSVDILARATIFVGKDNEDMGFDRTRALGGAGKIHRAWFYWTYPEVLKKAARLFPAFLVSFTRTPENKVMLQFTLQELGDLMFLKEAAEVIPNLDAHHLELQKRPSTVENPPAPSESSREIPPEITETSLENPTAITETSPENQPVLSETALENPPTNIDGSSLETPPTVVISETSKETQSTDIAGPSQETPHTVIILETSKETQSTDIHGPSEETPSNDDDEDGFCFSVKPALRLKLAIEALTDAEFNPSGTGRIDVNEKGFCITAGEPSNVHAHLWLKAESLGDFQCTLPMSGKVVDLREITENLIVNQEDTVTIYHFGDGCDEICFIYGEKPHAGFVVELLEDAAEIAEFPYVTIFCEAAIPSYDVEILAQQLMWGGRPQKASVDIGLKKASIFVGRKNELMRLYYDYTKMGFNGTRGMGGEGHRHHAWFYWTYPDVLRKAARLFHAFLVSFATTPPNTIMLRFTLQELGDLMFLKATIKMTPNLDAHMIDLRTKHASLPP</sequence>
<feature type="region of interest" description="Disordered" evidence="1">
    <location>
        <begin position="343"/>
        <end position="406"/>
    </location>
</feature>
<dbReference type="AlphaFoldDB" id="A0AAW1I1V3"/>
<comment type="caution">
    <text evidence="2">The sequence shown here is derived from an EMBL/GenBank/DDBJ whole genome shotgun (WGS) entry which is preliminary data.</text>
</comment>
<name>A0AAW1I1V3_SAPOF</name>
<feature type="region of interest" description="Disordered" evidence="1">
    <location>
        <begin position="824"/>
        <end position="846"/>
    </location>
</feature>
<proteinExistence type="predicted"/>
<organism evidence="2 3">
    <name type="scientific">Saponaria officinalis</name>
    <name type="common">Common soapwort</name>
    <name type="synonym">Lychnis saponaria</name>
    <dbReference type="NCBI Taxonomy" id="3572"/>
    <lineage>
        <taxon>Eukaryota</taxon>
        <taxon>Viridiplantae</taxon>
        <taxon>Streptophyta</taxon>
        <taxon>Embryophyta</taxon>
        <taxon>Tracheophyta</taxon>
        <taxon>Spermatophyta</taxon>
        <taxon>Magnoliopsida</taxon>
        <taxon>eudicotyledons</taxon>
        <taxon>Gunneridae</taxon>
        <taxon>Pentapetalae</taxon>
        <taxon>Caryophyllales</taxon>
        <taxon>Caryophyllaceae</taxon>
        <taxon>Caryophylleae</taxon>
        <taxon>Saponaria</taxon>
    </lineage>
</organism>
<evidence type="ECO:0000313" key="3">
    <source>
        <dbReference type="Proteomes" id="UP001443914"/>
    </source>
</evidence>
<evidence type="ECO:0000313" key="2">
    <source>
        <dbReference type="EMBL" id="KAK9682578.1"/>
    </source>
</evidence>
<dbReference type="Proteomes" id="UP001443914">
    <property type="component" value="Unassembled WGS sequence"/>
</dbReference>
<reference evidence="2" key="1">
    <citation type="submission" date="2024-03" db="EMBL/GenBank/DDBJ databases">
        <title>WGS assembly of Saponaria officinalis var. Norfolk2.</title>
        <authorList>
            <person name="Jenkins J."/>
            <person name="Shu S."/>
            <person name="Grimwood J."/>
            <person name="Barry K."/>
            <person name="Goodstein D."/>
            <person name="Schmutz J."/>
            <person name="Leebens-Mack J."/>
            <person name="Osbourn A."/>
        </authorList>
    </citation>
    <scope>NUCLEOTIDE SEQUENCE [LARGE SCALE GENOMIC DNA]</scope>
    <source>
        <strain evidence="2">JIC</strain>
    </source>
</reference>
<feature type="compositionally biased region" description="Polar residues" evidence="1">
    <location>
        <begin position="384"/>
        <end position="401"/>
    </location>
</feature>
<dbReference type="EMBL" id="JBDFQZ010000010">
    <property type="protein sequence ID" value="KAK9682578.1"/>
    <property type="molecule type" value="Genomic_DNA"/>
</dbReference>
<feature type="region of interest" description="Disordered" evidence="1">
    <location>
        <begin position="460"/>
        <end position="495"/>
    </location>
</feature>
<keyword evidence="3" id="KW-1185">Reference proteome</keyword>
<evidence type="ECO:0000256" key="1">
    <source>
        <dbReference type="SAM" id="MobiDB-lite"/>
    </source>
</evidence>
<gene>
    <name evidence="2" type="ORF">RND81_10G083300</name>
</gene>